<organism evidence="1 2">
    <name type="scientific">Sporotomaculum syntrophicum</name>
    <dbReference type="NCBI Taxonomy" id="182264"/>
    <lineage>
        <taxon>Bacteria</taxon>
        <taxon>Bacillati</taxon>
        <taxon>Bacillota</taxon>
        <taxon>Clostridia</taxon>
        <taxon>Eubacteriales</taxon>
        <taxon>Desulfallaceae</taxon>
        <taxon>Sporotomaculum</taxon>
    </lineage>
</organism>
<reference evidence="1" key="1">
    <citation type="submission" date="2016-02" db="EMBL/GenBank/DDBJ databases">
        <title>Draft Genome Sequence of Sporotomaculum syntrophicum Strain FB, a Syntrophic Benzoate Degrader.</title>
        <authorList>
            <person name="Nobu M.K."/>
            <person name="Narihiro T."/>
            <person name="Qiu Y.-L."/>
            <person name="Ohashi A."/>
            <person name="Liu W.-T."/>
            <person name="Yuji S."/>
        </authorList>
    </citation>
    <scope>NUCLEOTIDE SEQUENCE</scope>
    <source>
        <strain evidence="1">FB</strain>
    </source>
</reference>
<accession>A0A9D2WQ39</accession>
<sequence>MTNYSSINKAEMTVIYKHIWIVALAWPTAAPQDTVILGIATLQNKLFDKSVYIVLGTITALQIKLIMFEGG</sequence>
<protein>
    <submittedName>
        <fullName evidence="1">Uncharacterized protein</fullName>
    </submittedName>
</protein>
<comment type="caution">
    <text evidence="1">The sequence shown here is derived from an EMBL/GenBank/DDBJ whole genome shotgun (WGS) entry which is preliminary data.</text>
</comment>
<dbReference type="EMBL" id="LSRS01000003">
    <property type="protein sequence ID" value="KAF1085294.1"/>
    <property type="molecule type" value="Genomic_DNA"/>
</dbReference>
<keyword evidence="2" id="KW-1185">Reference proteome</keyword>
<evidence type="ECO:0000313" key="1">
    <source>
        <dbReference type="EMBL" id="KAF1085294.1"/>
    </source>
</evidence>
<dbReference type="AlphaFoldDB" id="A0A9D2WQ39"/>
<name>A0A9D2WQ39_9FIRM</name>
<evidence type="ECO:0000313" key="2">
    <source>
        <dbReference type="Proteomes" id="UP000798488"/>
    </source>
</evidence>
<gene>
    <name evidence="1" type="ORF">SPSYN_01430</name>
</gene>
<dbReference type="Proteomes" id="UP000798488">
    <property type="component" value="Unassembled WGS sequence"/>
</dbReference>
<proteinExistence type="predicted"/>